<feature type="transmembrane region" description="Helical" evidence="1">
    <location>
        <begin position="103"/>
        <end position="125"/>
    </location>
</feature>
<gene>
    <name evidence="3" type="ORF">NHX12_002982</name>
</gene>
<proteinExistence type="predicted"/>
<accession>A0A9Q0IDK8</accession>
<dbReference type="PANTHER" id="PTHR14856:SF11">
    <property type="entry name" value="PQ-LOOP REPEAT-CONTAINING PROTEIN 1 ISOFORM X1"/>
    <property type="match status" value="1"/>
</dbReference>
<evidence type="ECO:0000313" key="4">
    <source>
        <dbReference type="Proteomes" id="UP001148018"/>
    </source>
</evidence>
<organism evidence="3 4">
    <name type="scientific">Muraenolepis orangiensis</name>
    <name type="common">Patagonian moray cod</name>
    <dbReference type="NCBI Taxonomy" id="630683"/>
    <lineage>
        <taxon>Eukaryota</taxon>
        <taxon>Metazoa</taxon>
        <taxon>Chordata</taxon>
        <taxon>Craniata</taxon>
        <taxon>Vertebrata</taxon>
        <taxon>Euteleostomi</taxon>
        <taxon>Actinopterygii</taxon>
        <taxon>Neopterygii</taxon>
        <taxon>Teleostei</taxon>
        <taxon>Neoteleostei</taxon>
        <taxon>Acanthomorphata</taxon>
        <taxon>Zeiogadaria</taxon>
        <taxon>Gadariae</taxon>
        <taxon>Gadiformes</taxon>
        <taxon>Muraenolepidoidei</taxon>
        <taxon>Muraenolepididae</taxon>
        <taxon>Muraenolepis</taxon>
    </lineage>
</organism>
<evidence type="ECO:0000313" key="3">
    <source>
        <dbReference type="EMBL" id="KAJ3596577.1"/>
    </source>
</evidence>
<evidence type="ECO:0000256" key="2">
    <source>
        <dbReference type="SAM" id="SignalP"/>
    </source>
</evidence>
<evidence type="ECO:0000256" key="1">
    <source>
        <dbReference type="SAM" id="Phobius"/>
    </source>
</evidence>
<comment type="caution">
    <text evidence="3">The sequence shown here is derived from an EMBL/GenBank/DDBJ whole genome shotgun (WGS) entry which is preliminary data.</text>
</comment>
<dbReference type="InterPro" id="IPR052241">
    <property type="entry name" value="SLC66/Scramblase_ANY1"/>
</dbReference>
<dbReference type="GO" id="GO:0005829">
    <property type="term" value="C:cytosol"/>
    <property type="evidence" value="ECO:0007669"/>
    <property type="project" value="GOC"/>
</dbReference>
<dbReference type="AlphaFoldDB" id="A0A9Q0IDK8"/>
<keyword evidence="1" id="KW-1133">Transmembrane helix</keyword>
<reference evidence="3" key="1">
    <citation type="submission" date="2022-07" db="EMBL/GenBank/DDBJ databases">
        <title>Chromosome-level genome of Muraenolepis orangiensis.</title>
        <authorList>
            <person name="Kim J."/>
        </authorList>
    </citation>
    <scope>NUCLEOTIDE SEQUENCE</scope>
    <source>
        <strain evidence="3">KU_S4_2022</strain>
        <tissue evidence="3">Muscle</tissue>
    </source>
</reference>
<name>A0A9Q0IDK8_9TELE</name>
<dbReference type="GO" id="GO:0005768">
    <property type="term" value="C:endosome"/>
    <property type="evidence" value="ECO:0007669"/>
    <property type="project" value="TreeGrafter"/>
</dbReference>
<keyword evidence="1" id="KW-0812">Transmembrane</keyword>
<dbReference type="PANTHER" id="PTHR14856">
    <property type="entry name" value="PQ-LOOP REPEAT-CONTAINING PROTEIN 1-LIKE PROTEIN"/>
    <property type="match status" value="1"/>
</dbReference>
<dbReference type="GO" id="GO:0005802">
    <property type="term" value="C:trans-Golgi network"/>
    <property type="evidence" value="ECO:0007669"/>
    <property type="project" value="TreeGrafter"/>
</dbReference>
<dbReference type="EMBL" id="JANIIK010000110">
    <property type="protein sequence ID" value="KAJ3596577.1"/>
    <property type="molecule type" value="Genomic_DNA"/>
</dbReference>
<feature type="chain" id="PRO_5040360302" evidence="2">
    <location>
        <begin position="18"/>
        <end position="132"/>
    </location>
</feature>
<sequence>MWFRVMWFRVLWFRVLQFRVLRFRVLRFRVLRFRVLLFRVLRLRVLRFHVMWFRVLPCRVLRFCVLMSLRVVRGGHVVKMVVLWLLGDVFKTSYFVVQRSPVQFWACGSVQILVDVLLLLQVVVYDRPDKFL</sequence>
<keyword evidence="4" id="KW-1185">Reference proteome</keyword>
<protein>
    <submittedName>
        <fullName evidence="3">Uncharacterized protein</fullName>
    </submittedName>
</protein>
<dbReference type="GO" id="GO:0042147">
    <property type="term" value="P:retrograde transport, endosome to Golgi"/>
    <property type="evidence" value="ECO:0007669"/>
    <property type="project" value="TreeGrafter"/>
</dbReference>
<keyword evidence="2" id="KW-0732">Signal</keyword>
<dbReference type="Proteomes" id="UP001148018">
    <property type="component" value="Unassembled WGS sequence"/>
</dbReference>
<dbReference type="GO" id="GO:0045332">
    <property type="term" value="P:phospholipid translocation"/>
    <property type="evidence" value="ECO:0007669"/>
    <property type="project" value="TreeGrafter"/>
</dbReference>
<feature type="signal peptide" evidence="2">
    <location>
        <begin position="1"/>
        <end position="17"/>
    </location>
</feature>
<keyword evidence="1" id="KW-0472">Membrane</keyword>